<reference evidence="4 5" key="1">
    <citation type="journal article" date="2009" name="Nature">
        <title>Evolution of pathogenicity and sexual reproduction in eight Candida genomes.</title>
        <authorList>
            <person name="Butler G."/>
            <person name="Rasmussen M.D."/>
            <person name="Lin M.F."/>
            <person name="Santos M.A."/>
            <person name="Sakthikumar S."/>
            <person name="Munro C.A."/>
            <person name="Rheinbay E."/>
            <person name="Grabherr M."/>
            <person name="Forche A."/>
            <person name="Reedy J.L."/>
            <person name="Agrafioti I."/>
            <person name="Arnaud M.B."/>
            <person name="Bates S."/>
            <person name="Brown A.J."/>
            <person name="Brunke S."/>
            <person name="Costanzo M.C."/>
            <person name="Fitzpatrick D.A."/>
            <person name="de Groot P.W."/>
            <person name="Harris D."/>
            <person name="Hoyer L.L."/>
            <person name="Hube B."/>
            <person name="Klis F.M."/>
            <person name="Kodira C."/>
            <person name="Lennard N."/>
            <person name="Logue M.E."/>
            <person name="Martin R."/>
            <person name="Neiman A.M."/>
            <person name="Nikolaou E."/>
            <person name="Quail M.A."/>
            <person name="Quinn J."/>
            <person name="Santos M.C."/>
            <person name="Schmitzberger F.F."/>
            <person name="Sherlock G."/>
            <person name="Shah P."/>
            <person name="Silverstein K.A."/>
            <person name="Skrzypek M.S."/>
            <person name="Soll D."/>
            <person name="Staggs R."/>
            <person name="Stansfield I."/>
            <person name="Stumpf M.P."/>
            <person name="Sudbery P.E."/>
            <person name="Srikantha T."/>
            <person name="Zeng Q."/>
            <person name="Berman J."/>
            <person name="Berriman M."/>
            <person name="Heitman J."/>
            <person name="Gow N.A."/>
            <person name="Lorenz M.C."/>
            <person name="Birren B.W."/>
            <person name="Kellis M."/>
            <person name="Cuomo C.A."/>
        </authorList>
    </citation>
    <scope>NUCLEOTIDE SEQUENCE [LARGE SCALE GENOMIC DNA]</scope>
    <source>
        <strain evidence="5">ATCC MYA-3404 / T1</strain>
    </source>
</reference>
<dbReference type="GeneID" id="8302073"/>
<evidence type="ECO:0000313" key="5">
    <source>
        <dbReference type="Proteomes" id="UP000002037"/>
    </source>
</evidence>
<feature type="compositionally biased region" description="Basic and acidic residues" evidence="3">
    <location>
        <begin position="103"/>
        <end position="119"/>
    </location>
</feature>
<keyword evidence="5" id="KW-1185">Reference proteome</keyword>
<feature type="region of interest" description="Disordered" evidence="3">
    <location>
        <begin position="38"/>
        <end position="59"/>
    </location>
</feature>
<evidence type="ECO:0000313" key="4">
    <source>
        <dbReference type="EMBL" id="EER33868.1"/>
    </source>
</evidence>
<dbReference type="eggNOG" id="KOG4851">
    <property type="taxonomic scope" value="Eukaryota"/>
</dbReference>
<dbReference type="RefSeq" id="XP_002548389.1">
    <property type="nucleotide sequence ID" value="XM_002548343.1"/>
</dbReference>
<feature type="compositionally biased region" description="Basic and acidic residues" evidence="3">
    <location>
        <begin position="82"/>
        <end position="93"/>
    </location>
</feature>
<dbReference type="KEGG" id="ctp:CTRG_02686"/>
<accession>C5M8G4</accession>
<dbReference type="InterPro" id="IPR013730">
    <property type="entry name" value="Fyv7/TAP26"/>
</dbReference>
<dbReference type="HOGENOM" id="CLU_105541_0_0_1"/>
<sequence length="189" mass="22940">MHVPGYVNPLHLIEFFFFSKKKKKLLYSIFLHSYYHTSKMPPNKPYNKKKFVDRREAKSQDIKRALTHRARLRKNYFKLLEKEGLQENRRPEDNQNDSNDEDETRKDRPRPQKKGINFEERAKIVKQRKEEKRRQKLQRVQEKLTTIETKSKERALRKEQFKKTTTKGQPLMGPRINNLLDKIKKDMDN</sequence>
<proteinExistence type="inferred from homology"/>
<comment type="similarity">
    <text evidence="1">Belongs to the FYV7 family.</text>
</comment>
<feature type="region of interest" description="Disordered" evidence="3">
    <location>
        <begin position="82"/>
        <end position="119"/>
    </location>
</feature>
<gene>
    <name evidence="4" type="ORF">CTRG_02686</name>
</gene>
<dbReference type="VEuPathDB" id="FungiDB:CTRG_02686"/>
<feature type="region of interest" description="Disordered" evidence="3">
    <location>
        <begin position="151"/>
        <end position="189"/>
    </location>
</feature>
<dbReference type="OrthoDB" id="2135053at2759"/>
<dbReference type="AlphaFoldDB" id="C5M8G4"/>
<name>C5M8G4_CANTT</name>
<dbReference type="STRING" id="294747.C5M8G4"/>
<evidence type="ECO:0000256" key="2">
    <source>
        <dbReference type="ARBA" id="ARBA00018780"/>
    </source>
</evidence>
<organism evidence="4 5">
    <name type="scientific">Candida tropicalis (strain ATCC MYA-3404 / T1)</name>
    <name type="common">Yeast</name>
    <dbReference type="NCBI Taxonomy" id="294747"/>
    <lineage>
        <taxon>Eukaryota</taxon>
        <taxon>Fungi</taxon>
        <taxon>Dikarya</taxon>
        <taxon>Ascomycota</taxon>
        <taxon>Saccharomycotina</taxon>
        <taxon>Pichiomycetes</taxon>
        <taxon>Debaryomycetaceae</taxon>
        <taxon>Candida/Lodderomyces clade</taxon>
        <taxon>Candida</taxon>
    </lineage>
</organism>
<feature type="compositionally biased region" description="Basic and acidic residues" evidence="3">
    <location>
        <begin position="151"/>
        <end position="162"/>
    </location>
</feature>
<protein>
    <recommendedName>
        <fullName evidence="2">rRNA-processing protein FYV7</fullName>
    </recommendedName>
</protein>
<dbReference type="EMBL" id="GG692397">
    <property type="protein sequence ID" value="EER33868.1"/>
    <property type="molecule type" value="Genomic_DNA"/>
</dbReference>
<evidence type="ECO:0000256" key="1">
    <source>
        <dbReference type="ARBA" id="ARBA00006800"/>
    </source>
</evidence>
<dbReference type="Proteomes" id="UP000002037">
    <property type="component" value="Unassembled WGS sequence"/>
</dbReference>
<evidence type="ECO:0000256" key="3">
    <source>
        <dbReference type="SAM" id="MobiDB-lite"/>
    </source>
</evidence>
<dbReference type="Pfam" id="PF08524">
    <property type="entry name" value="rRNA_processing"/>
    <property type="match status" value="1"/>
</dbReference>